<sequence>MGNSKGLSIVVLLISLIAVSLGGYVFIKEITTPASQKHSQIDDIYYIENTVAWYPTGIYTVAAGMTIEVVVKEGQNLLLMFDSEVILRNSATLETVSVRFSYNGTAILSSLRTVADAPTPTNTRLSLTTQDILLNLAANTYTISVESYATGSLGSPLGNRIESCSFAIIVYN</sequence>
<evidence type="ECO:0000256" key="1">
    <source>
        <dbReference type="SAM" id="Phobius"/>
    </source>
</evidence>
<name>X0V7X0_9ZZZZ</name>
<keyword evidence="1" id="KW-0812">Transmembrane</keyword>
<feature type="transmembrane region" description="Helical" evidence="1">
    <location>
        <begin position="6"/>
        <end position="27"/>
    </location>
</feature>
<proteinExistence type="predicted"/>
<gene>
    <name evidence="2" type="ORF">S01H1_46517</name>
</gene>
<keyword evidence="1" id="KW-1133">Transmembrane helix</keyword>
<evidence type="ECO:0000313" key="2">
    <source>
        <dbReference type="EMBL" id="GAG08568.1"/>
    </source>
</evidence>
<dbReference type="AlphaFoldDB" id="X0V7X0"/>
<protein>
    <submittedName>
        <fullName evidence="2">Uncharacterized protein</fullName>
    </submittedName>
</protein>
<dbReference type="EMBL" id="BARS01029788">
    <property type="protein sequence ID" value="GAG08568.1"/>
    <property type="molecule type" value="Genomic_DNA"/>
</dbReference>
<reference evidence="2" key="1">
    <citation type="journal article" date="2014" name="Front. Microbiol.">
        <title>High frequency of phylogenetically diverse reductive dehalogenase-homologous genes in deep subseafloor sedimentary metagenomes.</title>
        <authorList>
            <person name="Kawai M."/>
            <person name="Futagami T."/>
            <person name="Toyoda A."/>
            <person name="Takaki Y."/>
            <person name="Nishi S."/>
            <person name="Hori S."/>
            <person name="Arai W."/>
            <person name="Tsubouchi T."/>
            <person name="Morono Y."/>
            <person name="Uchiyama I."/>
            <person name="Ito T."/>
            <person name="Fujiyama A."/>
            <person name="Inagaki F."/>
            <person name="Takami H."/>
        </authorList>
    </citation>
    <scope>NUCLEOTIDE SEQUENCE</scope>
    <source>
        <strain evidence="2">Expedition CK06-06</strain>
    </source>
</reference>
<organism evidence="2">
    <name type="scientific">marine sediment metagenome</name>
    <dbReference type="NCBI Taxonomy" id="412755"/>
    <lineage>
        <taxon>unclassified sequences</taxon>
        <taxon>metagenomes</taxon>
        <taxon>ecological metagenomes</taxon>
    </lineage>
</organism>
<keyword evidence="1" id="KW-0472">Membrane</keyword>
<comment type="caution">
    <text evidence="2">The sequence shown here is derived from an EMBL/GenBank/DDBJ whole genome shotgun (WGS) entry which is preliminary data.</text>
</comment>
<accession>X0V7X0</accession>